<accession>A0ABP2TYB7</accession>
<reference evidence="1 2" key="2">
    <citation type="journal article" date="2016" name="Int. J. Syst. Evol. Microbiol.">
        <title>Taxonomy of haemolytic and/or proteolytic strains of the genus Acinetobacter with the proposal of Acinetobacter courvalinii sp. nov. (genomic species 14 sensu Bouvet &amp; Jeanjean), Acinetobacter dispersus sp. nov. (genomic species 17), Acinetobacter modestus sp. nov., Acinetobacter proteolyticus sp. nov. and Acinetobacter vivianii sp. nov.</title>
        <authorList>
            <person name="Nemec A."/>
            <person name="Radolfova-Krizova L."/>
            <person name="Maixnerova M."/>
            <person name="Vrestiakova E."/>
            <person name="Jezek P."/>
            <person name="Sedo O."/>
        </authorList>
    </citation>
    <scope>NUCLEOTIDE SEQUENCE [LARGE SCALE GENOMIC DNA]</scope>
    <source>
        <strain evidence="1 2">NIPH 236</strain>
    </source>
</reference>
<name>A0ABP2TYB7_9GAMM</name>
<comment type="caution">
    <text evidence="1">The sequence shown here is derived from an EMBL/GenBank/DDBJ whole genome shotgun (WGS) entry which is preliminary data.</text>
</comment>
<dbReference type="Proteomes" id="UP000013190">
    <property type="component" value="Unassembled WGS sequence"/>
</dbReference>
<dbReference type="RefSeq" id="WP_004661860.1">
    <property type="nucleotide sequence ID" value="NZ_BMDV01000002.1"/>
</dbReference>
<protein>
    <submittedName>
        <fullName evidence="1">Uncharacterized protein</fullName>
    </submittedName>
</protein>
<gene>
    <name evidence="1" type="ORF">F992_01771</name>
</gene>
<keyword evidence="2" id="KW-1185">Reference proteome</keyword>
<organism evidence="1 2">
    <name type="scientific">Acinetobacter modestus</name>
    <dbReference type="NCBI Taxonomy" id="1776740"/>
    <lineage>
        <taxon>Bacteria</taxon>
        <taxon>Pseudomonadati</taxon>
        <taxon>Pseudomonadota</taxon>
        <taxon>Gammaproteobacteria</taxon>
        <taxon>Moraxellales</taxon>
        <taxon>Moraxellaceae</taxon>
        <taxon>Acinetobacter</taxon>
    </lineage>
</organism>
<proteinExistence type="predicted"/>
<dbReference type="GeneID" id="92835162"/>
<evidence type="ECO:0000313" key="1">
    <source>
        <dbReference type="EMBL" id="ENU27164.1"/>
    </source>
</evidence>
<evidence type="ECO:0000313" key="2">
    <source>
        <dbReference type="Proteomes" id="UP000013190"/>
    </source>
</evidence>
<sequence>MKSILTIKDNISELVNIIHKKQKVEDLEIAIKDLLSLMLKDYPYLKPPKFSIIPTKTLAFSVWYEEPNAITETLLIEQNGFTAYLWRCDDQKWYLDDLDSEPHEIACKLIKNIPVLHSIPENPKEIKHLLEIGLIYFNPILFPCFSNKKLDDSREVLTWDDRFLLVGTQLKNLKLYSHEEWKALIDRENYHLN</sequence>
<reference evidence="2" key="1">
    <citation type="submission" date="2013-02" db="EMBL/GenBank/DDBJ databases">
        <title>The Genome Sequence of Acinetobacter sp. NIPH 236.</title>
        <authorList>
            <consortium name="The Broad Institute Genome Sequencing Platform"/>
            <consortium name="The Broad Institute Genome Sequencing Center for Infectious Disease"/>
            <person name="Cerqueira G."/>
            <person name="Feldgarden M."/>
            <person name="Courvalin P."/>
            <person name="Perichon B."/>
            <person name="Grillot-Courvalin C."/>
            <person name="Clermont D."/>
            <person name="Rocha E."/>
            <person name="Yoon E.-J."/>
            <person name="Nemec A."/>
            <person name="Walker B."/>
            <person name="Young S.K."/>
            <person name="Zeng Q."/>
            <person name="Gargeya S."/>
            <person name="Fitzgerald M."/>
            <person name="Haas B."/>
            <person name="Abouelleil A."/>
            <person name="Alvarado L."/>
            <person name="Arachchi H.M."/>
            <person name="Berlin A.M."/>
            <person name="Chapman S.B."/>
            <person name="Dewar J."/>
            <person name="Goldberg J."/>
            <person name="Griggs A."/>
            <person name="Gujja S."/>
            <person name="Hansen M."/>
            <person name="Howarth C."/>
            <person name="Imamovic A."/>
            <person name="Larimer J."/>
            <person name="McCowan C."/>
            <person name="Murphy C."/>
            <person name="Neiman D."/>
            <person name="Pearson M."/>
            <person name="Priest M."/>
            <person name="Roberts A."/>
            <person name="Saif S."/>
            <person name="Shea T."/>
            <person name="Sisk P."/>
            <person name="Sykes S."/>
            <person name="Wortman J."/>
            <person name="Nusbaum C."/>
            <person name="Birren B."/>
        </authorList>
    </citation>
    <scope>NUCLEOTIDE SEQUENCE [LARGE SCALE GENOMIC DNA]</scope>
    <source>
        <strain evidence="2">NIPH 236</strain>
    </source>
</reference>
<dbReference type="EMBL" id="APOJ01000023">
    <property type="protein sequence ID" value="ENU27164.1"/>
    <property type="molecule type" value="Genomic_DNA"/>
</dbReference>